<dbReference type="InterPro" id="IPR039361">
    <property type="entry name" value="Cyclin"/>
</dbReference>
<protein>
    <recommendedName>
        <fullName evidence="3">Cyclin C-terminal domain-containing protein</fullName>
    </recommendedName>
</protein>
<name>A0ABR1B5R9_POLSC</name>
<dbReference type="InterPro" id="IPR004367">
    <property type="entry name" value="Cyclin_C-dom"/>
</dbReference>
<evidence type="ECO:0000313" key="4">
    <source>
        <dbReference type="EMBL" id="KAK6635305.1"/>
    </source>
</evidence>
<dbReference type="Pfam" id="PF02984">
    <property type="entry name" value="Cyclin_C"/>
    <property type="match status" value="1"/>
</dbReference>
<organism evidence="4 5">
    <name type="scientific">Polyplax serrata</name>
    <name type="common">Common mouse louse</name>
    <dbReference type="NCBI Taxonomy" id="468196"/>
    <lineage>
        <taxon>Eukaryota</taxon>
        <taxon>Metazoa</taxon>
        <taxon>Ecdysozoa</taxon>
        <taxon>Arthropoda</taxon>
        <taxon>Hexapoda</taxon>
        <taxon>Insecta</taxon>
        <taxon>Pterygota</taxon>
        <taxon>Neoptera</taxon>
        <taxon>Paraneoptera</taxon>
        <taxon>Psocodea</taxon>
        <taxon>Troctomorpha</taxon>
        <taxon>Phthiraptera</taxon>
        <taxon>Anoplura</taxon>
        <taxon>Polyplacidae</taxon>
        <taxon>Polyplax</taxon>
    </lineage>
</organism>
<feature type="compositionally biased region" description="Acidic residues" evidence="2">
    <location>
        <begin position="45"/>
        <end position="78"/>
    </location>
</feature>
<proteinExistence type="predicted"/>
<dbReference type="EMBL" id="JAWJWF010000003">
    <property type="protein sequence ID" value="KAK6635305.1"/>
    <property type="molecule type" value="Genomic_DNA"/>
</dbReference>
<gene>
    <name evidence="4" type="ORF">RUM44_000556</name>
</gene>
<accession>A0ABR1B5R9</accession>
<dbReference type="Proteomes" id="UP001359485">
    <property type="component" value="Unassembled WGS sequence"/>
</dbReference>
<evidence type="ECO:0000313" key="5">
    <source>
        <dbReference type="Proteomes" id="UP001359485"/>
    </source>
</evidence>
<keyword evidence="1" id="KW-0195">Cyclin</keyword>
<sequence length="385" mass="44579">MKSNHEKRIVLQGKEAPRKLPANIGLNEKVVEKTNRTKERLVYNEEAEEDEDEAEDDEDEDEDEDDEELEEEEEDEEESRTQGGNPGDNCDRREIMWFSTDYIEVTCTTMTSIAYKHRKENSIFFLDFQDIITHEMNKEAAYHLSVNFCREFDINPTGREILIDWLISVQVHLKAENSALHLTVALLDIMLDRVHIPINELQAAAVAAFWVAYKYIHGSLSMKALLNLCAGSVTKSMIEGNEILVLQTSRLIQAGGSLTVFFNYLLHKIFGFKFPPEIYYCGLYFIEIMLLQFVFVDCPAYEKAVTAVFTALAVFGCPDRFAHVDISNFISKRKLLHVYRRLMRSLRLMYNDRDALKKSNVYRKYKSSRYFKISIHQSLKCLATA</sequence>
<dbReference type="PANTHER" id="PTHR10177">
    <property type="entry name" value="CYCLINS"/>
    <property type="match status" value="1"/>
</dbReference>
<dbReference type="SUPFAM" id="SSF47954">
    <property type="entry name" value="Cyclin-like"/>
    <property type="match status" value="2"/>
</dbReference>
<evidence type="ECO:0000256" key="2">
    <source>
        <dbReference type="SAM" id="MobiDB-lite"/>
    </source>
</evidence>
<dbReference type="SMART" id="SM01332">
    <property type="entry name" value="Cyclin_C"/>
    <property type="match status" value="1"/>
</dbReference>
<dbReference type="PIRSF" id="PIRSF001771">
    <property type="entry name" value="Cyclin_A_B_D_E"/>
    <property type="match status" value="1"/>
</dbReference>
<comment type="caution">
    <text evidence="4">The sequence shown here is derived from an EMBL/GenBank/DDBJ whole genome shotgun (WGS) entry which is preliminary data.</text>
</comment>
<feature type="compositionally biased region" description="Basic and acidic residues" evidence="2">
    <location>
        <begin position="29"/>
        <end position="43"/>
    </location>
</feature>
<dbReference type="InterPro" id="IPR036915">
    <property type="entry name" value="Cyclin-like_sf"/>
</dbReference>
<keyword evidence="5" id="KW-1185">Reference proteome</keyword>
<feature type="region of interest" description="Disordered" evidence="2">
    <location>
        <begin position="1"/>
        <end position="92"/>
    </location>
</feature>
<reference evidence="4 5" key="1">
    <citation type="submission" date="2023-09" db="EMBL/GenBank/DDBJ databases">
        <title>Genomes of two closely related lineages of the louse Polyplax serrata with different host specificities.</title>
        <authorList>
            <person name="Martinu J."/>
            <person name="Tarabai H."/>
            <person name="Stefka J."/>
            <person name="Hypsa V."/>
        </authorList>
    </citation>
    <scope>NUCLEOTIDE SEQUENCE [LARGE SCALE GENOMIC DNA]</scope>
    <source>
        <strain evidence="4">98ZLc_SE</strain>
    </source>
</reference>
<dbReference type="Pfam" id="PF00134">
    <property type="entry name" value="Cyclin_N"/>
    <property type="match status" value="1"/>
</dbReference>
<evidence type="ECO:0000256" key="1">
    <source>
        <dbReference type="ARBA" id="ARBA00023127"/>
    </source>
</evidence>
<dbReference type="InterPro" id="IPR046965">
    <property type="entry name" value="Cyclin_A/B-like"/>
</dbReference>
<dbReference type="Gene3D" id="1.10.472.10">
    <property type="entry name" value="Cyclin-like"/>
    <property type="match status" value="2"/>
</dbReference>
<evidence type="ECO:0000259" key="3">
    <source>
        <dbReference type="SMART" id="SM01332"/>
    </source>
</evidence>
<dbReference type="InterPro" id="IPR006671">
    <property type="entry name" value="Cyclin_N"/>
</dbReference>
<feature type="domain" description="Cyclin C-terminal" evidence="3">
    <location>
        <begin position="256"/>
        <end position="379"/>
    </location>
</feature>